<feature type="compositionally biased region" description="Gly residues" evidence="1">
    <location>
        <begin position="1"/>
        <end position="16"/>
    </location>
</feature>
<organism evidence="2 3">
    <name type="scientific">Nocardioides lentus</name>
    <dbReference type="NCBI Taxonomy" id="338077"/>
    <lineage>
        <taxon>Bacteria</taxon>
        <taxon>Bacillati</taxon>
        <taxon>Actinomycetota</taxon>
        <taxon>Actinomycetes</taxon>
        <taxon>Propionibacteriales</taxon>
        <taxon>Nocardioidaceae</taxon>
        <taxon>Nocardioides</taxon>
    </lineage>
</organism>
<evidence type="ECO:0000313" key="3">
    <source>
        <dbReference type="Proteomes" id="UP001501612"/>
    </source>
</evidence>
<reference evidence="3" key="1">
    <citation type="journal article" date="2019" name="Int. J. Syst. Evol. Microbiol.">
        <title>The Global Catalogue of Microorganisms (GCM) 10K type strain sequencing project: providing services to taxonomists for standard genome sequencing and annotation.</title>
        <authorList>
            <consortium name="The Broad Institute Genomics Platform"/>
            <consortium name="The Broad Institute Genome Sequencing Center for Infectious Disease"/>
            <person name="Wu L."/>
            <person name="Ma J."/>
        </authorList>
    </citation>
    <scope>NUCLEOTIDE SEQUENCE [LARGE SCALE GENOMIC DNA]</scope>
    <source>
        <strain evidence="3">JCM 14046</strain>
    </source>
</reference>
<name>A0ABP5AHF6_9ACTN</name>
<proteinExistence type="predicted"/>
<gene>
    <name evidence="2" type="ORF">GCM10009737_13950</name>
</gene>
<accession>A0ABP5AHF6</accession>
<dbReference type="EMBL" id="BAAAMY010000004">
    <property type="protein sequence ID" value="GAA1913833.1"/>
    <property type="molecule type" value="Genomic_DNA"/>
</dbReference>
<evidence type="ECO:0000256" key="1">
    <source>
        <dbReference type="SAM" id="MobiDB-lite"/>
    </source>
</evidence>
<dbReference type="Proteomes" id="UP001501612">
    <property type="component" value="Unassembled WGS sequence"/>
</dbReference>
<sequence>MSVGRDLGGGCRGGLDGRSSPSGSDLLDHLWVWVLLDHLWVWVLLDHLWVSDLLEHLWVWVLLDRRSWVVEQRASASE</sequence>
<evidence type="ECO:0000313" key="2">
    <source>
        <dbReference type="EMBL" id="GAA1913833.1"/>
    </source>
</evidence>
<keyword evidence="3" id="KW-1185">Reference proteome</keyword>
<dbReference type="RefSeq" id="WP_344005533.1">
    <property type="nucleotide sequence ID" value="NZ_BAAAMY010000004.1"/>
</dbReference>
<comment type="caution">
    <text evidence="2">The sequence shown here is derived from an EMBL/GenBank/DDBJ whole genome shotgun (WGS) entry which is preliminary data.</text>
</comment>
<protein>
    <submittedName>
        <fullName evidence="2">Uncharacterized protein</fullName>
    </submittedName>
</protein>
<feature type="region of interest" description="Disordered" evidence="1">
    <location>
        <begin position="1"/>
        <end position="22"/>
    </location>
</feature>